<dbReference type="OrthoDB" id="3466567at2"/>
<dbReference type="SMART" id="SM00530">
    <property type="entry name" value="HTH_XRE"/>
    <property type="match status" value="1"/>
</dbReference>
<evidence type="ECO:0000313" key="2">
    <source>
        <dbReference type="EMBL" id="GES14144.1"/>
    </source>
</evidence>
<gene>
    <name evidence="2" type="ORF">Amac_077410</name>
</gene>
<dbReference type="CDD" id="cd00093">
    <property type="entry name" value="HTH_XRE"/>
    <property type="match status" value="1"/>
</dbReference>
<dbReference type="InterPro" id="IPR043917">
    <property type="entry name" value="DUF5753"/>
</dbReference>
<keyword evidence="3" id="KW-1185">Reference proteome</keyword>
<dbReference type="Pfam" id="PF19054">
    <property type="entry name" value="DUF5753"/>
    <property type="match status" value="1"/>
</dbReference>
<dbReference type="SUPFAM" id="SSF47413">
    <property type="entry name" value="lambda repressor-like DNA-binding domains"/>
    <property type="match status" value="1"/>
</dbReference>
<reference evidence="2 3" key="1">
    <citation type="submission" date="2019-10" db="EMBL/GenBank/DDBJ databases">
        <title>Whole genome shotgun sequence of Acrocarpospora macrocephala NBRC 16266.</title>
        <authorList>
            <person name="Ichikawa N."/>
            <person name="Kimura A."/>
            <person name="Kitahashi Y."/>
            <person name="Komaki H."/>
            <person name="Oguchi A."/>
        </authorList>
    </citation>
    <scope>NUCLEOTIDE SEQUENCE [LARGE SCALE GENOMIC DNA]</scope>
    <source>
        <strain evidence="2 3">NBRC 16266</strain>
    </source>
</reference>
<sequence>MTAHPPSSTSPQARFGAELRRLREEAGLSQQAVAVRLGCTQTQVSRLEQALRTPQREQAEILDKLFGLSEKGHFANLYRRMGSRPGAPGWFMGWVEEIEPNARVLRSWDPLLVPGLLQTEPYAREIFAREPRITPAEVEDRVQARLLRQQILDRDDAPSLLTLIDTGVLRRPVGDAALMRQQISFLLEVAQRSAVSIQLVDPACLPGLMGAFMIAELTNGPTTIHAESSAEGQVSTDPAVVTSVLDRYEAIRLWAYPEHVSLRMIKEVAQEWT</sequence>
<name>A0A5M3WYV2_9ACTN</name>
<dbReference type="InterPro" id="IPR010982">
    <property type="entry name" value="Lambda_DNA-bd_dom_sf"/>
</dbReference>
<dbReference type="EMBL" id="BLAE01000055">
    <property type="protein sequence ID" value="GES14144.1"/>
    <property type="molecule type" value="Genomic_DNA"/>
</dbReference>
<dbReference type="Gene3D" id="1.10.260.40">
    <property type="entry name" value="lambda repressor-like DNA-binding domains"/>
    <property type="match status" value="1"/>
</dbReference>
<accession>A0A5M3WYV2</accession>
<proteinExistence type="predicted"/>
<evidence type="ECO:0000313" key="3">
    <source>
        <dbReference type="Proteomes" id="UP000331127"/>
    </source>
</evidence>
<dbReference type="InterPro" id="IPR001387">
    <property type="entry name" value="Cro/C1-type_HTH"/>
</dbReference>
<comment type="caution">
    <text evidence="2">The sequence shown here is derived from an EMBL/GenBank/DDBJ whole genome shotgun (WGS) entry which is preliminary data.</text>
</comment>
<protein>
    <submittedName>
        <fullName evidence="2">Transcriptional regulator</fullName>
    </submittedName>
</protein>
<dbReference type="RefSeq" id="WP_155359345.1">
    <property type="nucleotide sequence ID" value="NZ_BAAAHL010000012.1"/>
</dbReference>
<dbReference type="AlphaFoldDB" id="A0A5M3WYV2"/>
<dbReference type="Proteomes" id="UP000331127">
    <property type="component" value="Unassembled WGS sequence"/>
</dbReference>
<feature type="domain" description="HTH cro/C1-type" evidence="1">
    <location>
        <begin position="19"/>
        <end position="73"/>
    </location>
</feature>
<organism evidence="2 3">
    <name type="scientific">Acrocarpospora macrocephala</name>
    <dbReference type="NCBI Taxonomy" id="150177"/>
    <lineage>
        <taxon>Bacteria</taxon>
        <taxon>Bacillati</taxon>
        <taxon>Actinomycetota</taxon>
        <taxon>Actinomycetes</taxon>
        <taxon>Streptosporangiales</taxon>
        <taxon>Streptosporangiaceae</taxon>
        <taxon>Acrocarpospora</taxon>
    </lineage>
</organism>
<evidence type="ECO:0000259" key="1">
    <source>
        <dbReference type="PROSITE" id="PS50943"/>
    </source>
</evidence>
<dbReference type="PROSITE" id="PS50943">
    <property type="entry name" value="HTH_CROC1"/>
    <property type="match status" value="1"/>
</dbReference>
<dbReference type="GO" id="GO:0003677">
    <property type="term" value="F:DNA binding"/>
    <property type="evidence" value="ECO:0007669"/>
    <property type="project" value="InterPro"/>
</dbReference>
<dbReference type="Pfam" id="PF13560">
    <property type="entry name" value="HTH_31"/>
    <property type="match status" value="1"/>
</dbReference>